<comment type="caution">
    <text evidence="3">The sequence shown here is derived from an EMBL/GenBank/DDBJ whole genome shotgun (WGS) entry which is preliminary data.</text>
</comment>
<name>A0A3D4V740_9BACT</name>
<organism evidence="3 4">
    <name type="scientific">Gemmatimonas aurantiaca</name>
    <dbReference type="NCBI Taxonomy" id="173480"/>
    <lineage>
        <taxon>Bacteria</taxon>
        <taxon>Pseudomonadati</taxon>
        <taxon>Gemmatimonadota</taxon>
        <taxon>Gemmatimonadia</taxon>
        <taxon>Gemmatimonadales</taxon>
        <taxon>Gemmatimonadaceae</taxon>
        <taxon>Gemmatimonas</taxon>
    </lineage>
</organism>
<proteinExistence type="predicted"/>
<keyword evidence="2" id="KW-0472">Membrane</keyword>
<dbReference type="AlphaFoldDB" id="A0A3D4V740"/>
<dbReference type="EMBL" id="DPIY01000006">
    <property type="protein sequence ID" value="HCT56911.1"/>
    <property type="molecule type" value="Genomic_DNA"/>
</dbReference>
<evidence type="ECO:0000313" key="3">
    <source>
        <dbReference type="EMBL" id="HCT56911.1"/>
    </source>
</evidence>
<keyword evidence="2" id="KW-0812">Transmembrane</keyword>
<feature type="compositionally biased region" description="Basic residues" evidence="1">
    <location>
        <begin position="1"/>
        <end position="15"/>
    </location>
</feature>
<feature type="transmembrane region" description="Helical" evidence="2">
    <location>
        <begin position="92"/>
        <end position="111"/>
    </location>
</feature>
<protein>
    <submittedName>
        <fullName evidence="3">Uncharacterized protein</fullName>
    </submittedName>
</protein>
<accession>A0A3D4V740</accession>
<evidence type="ECO:0000256" key="1">
    <source>
        <dbReference type="SAM" id="MobiDB-lite"/>
    </source>
</evidence>
<feature type="region of interest" description="Disordered" evidence="1">
    <location>
        <begin position="1"/>
        <end position="24"/>
    </location>
</feature>
<dbReference type="Proteomes" id="UP000264071">
    <property type="component" value="Unassembled WGS sequence"/>
</dbReference>
<evidence type="ECO:0000313" key="4">
    <source>
        <dbReference type="Proteomes" id="UP000264071"/>
    </source>
</evidence>
<gene>
    <name evidence="3" type="ORF">DGD08_06815</name>
</gene>
<sequence>MERGTVAHRRQRGRRCAPGPSARRRLGHRRCAIARSQHTVHGRRTATQFVLHWLPFLRHTFGANGCREWTHAMSAVRNPALPAPRERRERRVVMGAVIVLLASALLSYGIVPAVRRWRDGQQQIETLRDRVAQLHGLVERSAALDAAANEAERRLAESPRRALHAPSASLAANTLQALLQEASEGAGLVVTRVDISPTLDSTGAAHGTVSAYGDVRGLATLLSTLTHGARVVVPSALTVQQNSALRGAPDVVQVTMTVRAPVVIEGRAQ</sequence>
<keyword evidence="2" id="KW-1133">Transmembrane helix</keyword>
<evidence type="ECO:0000256" key="2">
    <source>
        <dbReference type="SAM" id="Phobius"/>
    </source>
</evidence>
<reference evidence="3 4" key="1">
    <citation type="journal article" date="2018" name="Nat. Biotechnol.">
        <title>A standardized bacterial taxonomy based on genome phylogeny substantially revises the tree of life.</title>
        <authorList>
            <person name="Parks D.H."/>
            <person name="Chuvochina M."/>
            <person name="Waite D.W."/>
            <person name="Rinke C."/>
            <person name="Skarshewski A."/>
            <person name="Chaumeil P.A."/>
            <person name="Hugenholtz P."/>
        </authorList>
    </citation>
    <scope>NUCLEOTIDE SEQUENCE [LARGE SCALE GENOMIC DNA]</scope>
    <source>
        <strain evidence="3">UBA8844</strain>
    </source>
</reference>